<accession>A0AAE0KLW8</accession>
<dbReference type="PANTHER" id="PTHR35910">
    <property type="entry name" value="2EXR DOMAIN-CONTAINING PROTEIN"/>
    <property type="match status" value="1"/>
</dbReference>
<evidence type="ECO:0000313" key="3">
    <source>
        <dbReference type="Proteomes" id="UP001285441"/>
    </source>
</evidence>
<feature type="domain" description="2EXR" evidence="1">
    <location>
        <begin position="97"/>
        <end position="199"/>
    </location>
</feature>
<reference evidence="2" key="2">
    <citation type="submission" date="2023-06" db="EMBL/GenBank/DDBJ databases">
        <authorList>
            <consortium name="Lawrence Berkeley National Laboratory"/>
            <person name="Haridas S."/>
            <person name="Hensen N."/>
            <person name="Bonometti L."/>
            <person name="Westerberg I."/>
            <person name="Brannstrom I.O."/>
            <person name="Guillou S."/>
            <person name="Cros-Aarteil S."/>
            <person name="Calhoun S."/>
            <person name="Kuo A."/>
            <person name="Mondo S."/>
            <person name="Pangilinan J."/>
            <person name="Riley R."/>
            <person name="LaButti K."/>
            <person name="Andreopoulos B."/>
            <person name="Lipzen A."/>
            <person name="Chen C."/>
            <person name="Yanf M."/>
            <person name="Daum C."/>
            <person name="Ng V."/>
            <person name="Clum A."/>
            <person name="Steindorff A."/>
            <person name="Ohm R."/>
            <person name="Martin F."/>
            <person name="Silar P."/>
            <person name="Natvig D."/>
            <person name="Lalanne C."/>
            <person name="Gautier V."/>
            <person name="Ament-velasquez S.L."/>
            <person name="Kruys A."/>
            <person name="Hutchinson M.I."/>
            <person name="Powell A.J."/>
            <person name="Barry K."/>
            <person name="Miller A.N."/>
            <person name="Grigoriev I.V."/>
            <person name="Debuchy R."/>
            <person name="Gladieux P."/>
            <person name="Thoren M.H."/>
            <person name="Johannesson H."/>
        </authorList>
    </citation>
    <scope>NUCLEOTIDE SEQUENCE</scope>
    <source>
        <strain evidence="2">CBS 232.78</strain>
    </source>
</reference>
<keyword evidence="3" id="KW-1185">Reference proteome</keyword>
<dbReference type="PANTHER" id="PTHR35910:SF6">
    <property type="entry name" value="2EXR DOMAIN-CONTAINING PROTEIN"/>
    <property type="match status" value="1"/>
</dbReference>
<dbReference type="InterPro" id="IPR045518">
    <property type="entry name" value="2EXR"/>
</dbReference>
<proteinExistence type="predicted"/>
<gene>
    <name evidence="2" type="ORF">B0H63DRAFT_525572</name>
</gene>
<dbReference type="AlphaFoldDB" id="A0AAE0KLW8"/>
<name>A0AAE0KLW8_9PEZI</name>
<evidence type="ECO:0000313" key="2">
    <source>
        <dbReference type="EMBL" id="KAK3378335.1"/>
    </source>
</evidence>
<dbReference type="Proteomes" id="UP001285441">
    <property type="component" value="Unassembled WGS sequence"/>
</dbReference>
<reference evidence="2" key="1">
    <citation type="journal article" date="2023" name="Mol. Phylogenet. Evol.">
        <title>Genome-scale phylogeny and comparative genomics of the fungal order Sordariales.</title>
        <authorList>
            <person name="Hensen N."/>
            <person name="Bonometti L."/>
            <person name="Westerberg I."/>
            <person name="Brannstrom I.O."/>
            <person name="Guillou S."/>
            <person name="Cros-Aarteil S."/>
            <person name="Calhoun S."/>
            <person name="Haridas S."/>
            <person name="Kuo A."/>
            <person name="Mondo S."/>
            <person name="Pangilinan J."/>
            <person name="Riley R."/>
            <person name="LaButti K."/>
            <person name="Andreopoulos B."/>
            <person name="Lipzen A."/>
            <person name="Chen C."/>
            <person name="Yan M."/>
            <person name="Daum C."/>
            <person name="Ng V."/>
            <person name="Clum A."/>
            <person name="Steindorff A."/>
            <person name="Ohm R.A."/>
            <person name="Martin F."/>
            <person name="Silar P."/>
            <person name="Natvig D.O."/>
            <person name="Lalanne C."/>
            <person name="Gautier V."/>
            <person name="Ament-Velasquez S.L."/>
            <person name="Kruys A."/>
            <person name="Hutchinson M.I."/>
            <person name="Powell A.J."/>
            <person name="Barry K."/>
            <person name="Miller A.N."/>
            <person name="Grigoriev I.V."/>
            <person name="Debuchy R."/>
            <person name="Gladieux P."/>
            <person name="Hiltunen Thoren M."/>
            <person name="Johannesson H."/>
        </authorList>
    </citation>
    <scope>NUCLEOTIDE SEQUENCE</scope>
    <source>
        <strain evidence="2">CBS 232.78</strain>
    </source>
</reference>
<sequence>MSDSSWLSPALGFPHGLSYNASTSSSSAGGSGNSYWIHILIKITILLGWFNDRLRGYARLLQEHCKEKLEELRIRHAADEAERSRKSGVEKTTPTTFPQFGRLPAELRQQIWAEALPGPRVLMLRVPGSSCCSVVTTARQALRCRTRGRSNVWACDAKPPVGLGVNNESRAVALRHYRLGLAPGQTQPRIYVDFRRDVIGLPTETMESTVGRNLWRLTRDIREIRHLALSTPYATPSSLLETSRLPETGGLDSIEDVALVKSPLWAIGIVPAVARLDWAHWMAWQCSTGDAVWQFDVDHQPKDGASSRSPRLSWSARMALGHLVI</sequence>
<organism evidence="2 3">
    <name type="scientific">Podospora didyma</name>
    <dbReference type="NCBI Taxonomy" id="330526"/>
    <lineage>
        <taxon>Eukaryota</taxon>
        <taxon>Fungi</taxon>
        <taxon>Dikarya</taxon>
        <taxon>Ascomycota</taxon>
        <taxon>Pezizomycotina</taxon>
        <taxon>Sordariomycetes</taxon>
        <taxon>Sordariomycetidae</taxon>
        <taxon>Sordariales</taxon>
        <taxon>Podosporaceae</taxon>
        <taxon>Podospora</taxon>
    </lineage>
</organism>
<dbReference type="EMBL" id="JAULSW010000006">
    <property type="protein sequence ID" value="KAK3378335.1"/>
    <property type="molecule type" value="Genomic_DNA"/>
</dbReference>
<comment type="caution">
    <text evidence="2">The sequence shown here is derived from an EMBL/GenBank/DDBJ whole genome shotgun (WGS) entry which is preliminary data.</text>
</comment>
<protein>
    <recommendedName>
        <fullName evidence="1">2EXR domain-containing protein</fullName>
    </recommendedName>
</protein>
<evidence type="ECO:0000259" key="1">
    <source>
        <dbReference type="Pfam" id="PF20150"/>
    </source>
</evidence>
<dbReference type="Pfam" id="PF20150">
    <property type="entry name" value="2EXR"/>
    <property type="match status" value="1"/>
</dbReference>